<dbReference type="InterPro" id="IPR004607">
    <property type="entry name" value="GART"/>
</dbReference>
<dbReference type="GO" id="GO:0005829">
    <property type="term" value="C:cytosol"/>
    <property type="evidence" value="ECO:0007669"/>
    <property type="project" value="TreeGrafter"/>
</dbReference>
<reference evidence="9 10" key="1">
    <citation type="submission" date="2019-07" db="EMBL/GenBank/DDBJ databases">
        <title>Whole genome shotgun sequence of Brevifollis gellanilyticus NBRC 108608.</title>
        <authorList>
            <person name="Hosoyama A."/>
            <person name="Uohara A."/>
            <person name="Ohji S."/>
            <person name="Ichikawa N."/>
        </authorList>
    </citation>
    <scope>NUCLEOTIDE SEQUENCE [LARGE SCALE GENOMIC DNA]</scope>
    <source>
        <strain evidence="9 10">NBRC 108608</strain>
    </source>
</reference>
<comment type="pathway">
    <text evidence="1 6">Purine metabolism; IMP biosynthesis via de novo pathway; N(2)-formyl-N(1)-(5-phospho-D-ribosyl)glycinamide from N(1)-(5-phospho-D-ribosyl)glycinamide (10-formyl THF route): step 1/1.</text>
</comment>
<evidence type="ECO:0000256" key="4">
    <source>
        <dbReference type="ARBA" id="ARBA00038440"/>
    </source>
</evidence>
<dbReference type="HAMAP" id="MF_01930">
    <property type="entry name" value="PurN"/>
    <property type="match status" value="1"/>
</dbReference>
<dbReference type="PROSITE" id="PS00373">
    <property type="entry name" value="GART"/>
    <property type="match status" value="1"/>
</dbReference>
<evidence type="ECO:0000256" key="1">
    <source>
        <dbReference type="ARBA" id="ARBA00005054"/>
    </source>
</evidence>
<protein>
    <recommendedName>
        <fullName evidence="6">Phosphoribosylglycinamide formyltransferase</fullName>
        <ecNumber evidence="6">2.1.2.2</ecNumber>
    </recommendedName>
    <alternativeName>
        <fullName evidence="6">5'-phosphoribosylglycinamide transformylase</fullName>
    </alternativeName>
    <alternativeName>
        <fullName evidence="6">GAR transformylase</fullName>
        <shortName evidence="6">GART</shortName>
    </alternativeName>
</protein>
<dbReference type="RefSeq" id="WP_146850795.1">
    <property type="nucleotide sequence ID" value="NZ_BKAG01000015.1"/>
</dbReference>
<dbReference type="InterPro" id="IPR004821">
    <property type="entry name" value="Cyt_trans-like"/>
</dbReference>
<comment type="function">
    <text evidence="6">Catalyzes the transfer of a formyl group from 10-formyltetrahydrofolate to 5-phospho-ribosyl-glycinamide (GAR), producing 5-phospho-ribosyl-N-formylglycinamide (FGAR) and tetrahydrofolate.</text>
</comment>
<comment type="caution">
    <text evidence="9">The sequence shown here is derived from an EMBL/GenBank/DDBJ whole genome shotgun (WGS) entry which is preliminary data.</text>
</comment>
<dbReference type="InterPro" id="IPR014729">
    <property type="entry name" value="Rossmann-like_a/b/a_fold"/>
</dbReference>
<gene>
    <name evidence="6" type="primary">purN</name>
    <name evidence="9" type="ORF">BGE01nite_25110</name>
</gene>
<sequence>MSDPALHMPMTPAEARKLRDTLDRTGGKVVFTNGCFDLLHAGHVRYLQQARALGDALIVGLNSDASVRELKGPSRPVNRERDRAEVLAGLRAVDGVVIFSDKRATGLIEAIRPHIYAKGGDYTPESLDPGERGALDKAGTQIQILSLVPGRSTSKIIEKMTSSESVAPPLRLGVLGSGEGSNLRALIRSIQNLELDAQIVAAITDQGDSGFLKIAKGEGLPVHHVHGGANPRRFDEEAQKKVAEILKEAAVDVVVLTGFMRILKSPILDAFTDRIVNVHPSLLPAYKGATAVQDVLDEGELETGCTVHLVNAEIDAGRILAQAKVPILVGDNAEKLHARIKEQEHRLLPKVLAEWKRA</sequence>
<keyword evidence="10" id="KW-1185">Reference proteome</keyword>
<dbReference type="SUPFAM" id="SSF53328">
    <property type="entry name" value="Formyltransferase"/>
    <property type="match status" value="1"/>
</dbReference>
<dbReference type="InterPro" id="IPR036477">
    <property type="entry name" value="Formyl_transf_N_sf"/>
</dbReference>
<evidence type="ECO:0000256" key="5">
    <source>
        <dbReference type="ARBA" id="ARBA00047664"/>
    </source>
</evidence>
<dbReference type="Proteomes" id="UP000321577">
    <property type="component" value="Unassembled WGS sequence"/>
</dbReference>
<dbReference type="Gene3D" id="3.40.50.620">
    <property type="entry name" value="HUPs"/>
    <property type="match status" value="1"/>
</dbReference>
<dbReference type="OrthoDB" id="9806170at2"/>
<dbReference type="PANTHER" id="PTHR43369">
    <property type="entry name" value="PHOSPHORIBOSYLGLYCINAMIDE FORMYLTRANSFERASE"/>
    <property type="match status" value="1"/>
</dbReference>
<dbReference type="GO" id="GO:0006189">
    <property type="term" value="P:'de novo' IMP biosynthetic process"/>
    <property type="evidence" value="ECO:0007669"/>
    <property type="project" value="UniProtKB-UniRule"/>
</dbReference>
<dbReference type="GO" id="GO:0004644">
    <property type="term" value="F:phosphoribosylglycinamide formyltransferase activity"/>
    <property type="evidence" value="ECO:0007669"/>
    <property type="project" value="UniProtKB-UniRule"/>
</dbReference>
<evidence type="ECO:0000259" key="8">
    <source>
        <dbReference type="Pfam" id="PF01467"/>
    </source>
</evidence>
<feature type="active site" description="Proton donor" evidence="6">
    <location>
        <position position="279"/>
    </location>
</feature>
<dbReference type="InterPro" id="IPR001555">
    <property type="entry name" value="GART_AS"/>
</dbReference>
<evidence type="ECO:0000256" key="2">
    <source>
        <dbReference type="ARBA" id="ARBA00022679"/>
    </source>
</evidence>
<feature type="binding site" evidence="6">
    <location>
        <begin position="180"/>
        <end position="182"/>
    </location>
    <ligand>
        <name>N(1)-(5-phospho-beta-D-ribosyl)glycinamide</name>
        <dbReference type="ChEBI" id="CHEBI:143788"/>
    </ligand>
</feature>
<dbReference type="PANTHER" id="PTHR43369:SF2">
    <property type="entry name" value="PHOSPHORIBOSYLGLYCINAMIDE FORMYLTRANSFERASE"/>
    <property type="match status" value="1"/>
</dbReference>
<comment type="catalytic activity">
    <reaction evidence="5 6">
        <text>N(1)-(5-phospho-beta-D-ribosyl)glycinamide + (6R)-10-formyltetrahydrofolate = N(2)-formyl-N(1)-(5-phospho-beta-D-ribosyl)glycinamide + (6S)-5,6,7,8-tetrahydrofolate + H(+)</text>
        <dbReference type="Rhea" id="RHEA:15053"/>
        <dbReference type="ChEBI" id="CHEBI:15378"/>
        <dbReference type="ChEBI" id="CHEBI:57453"/>
        <dbReference type="ChEBI" id="CHEBI:143788"/>
        <dbReference type="ChEBI" id="CHEBI:147286"/>
        <dbReference type="ChEBI" id="CHEBI:195366"/>
        <dbReference type="EC" id="2.1.2.2"/>
    </reaction>
</comment>
<accession>A0A512M909</accession>
<dbReference type="EMBL" id="BKAG01000015">
    <property type="protein sequence ID" value="GEP43220.1"/>
    <property type="molecule type" value="Genomic_DNA"/>
</dbReference>
<name>A0A512M909_9BACT</name>
<feature type="binding site" evidence="6">
    <location>
        <begin position="260"/>
        <end position="263"/>
    </location>
    <ligand>
        <name>(6R)-10-formyltetrahydrofolate</name>
        <dbReference type="ChEBI" id="CHEBI:195366"/>
    </ligand>
</feature>
<dbReference type="EC" id="2.1.2.2" evidence="6"/>
<dbReference type="InterPro" id="IPR002376">
    <property type="entry name" value="Formyl_transf_N"/>
</dbReference>
<dbReference type="CDD" id="cd08645">
    <property type="entry name" value="FMT_core_GART"/>
    <property type="match status" value="1"/>
</dbReference>
<feature type="binding site" evidence="6">
    <location>
        <position position="233"/>
    </location>
    <ligand>
        <name>(6R)-10-formyltetrahydrofolate</name>
        <dbReference type="ChEBI" id="CHEBI:195366"/>
    </ligand>
</feature>
<feature type="site" description="Raises pKa of active site His" evidence="6">
    <location>
        <position position="315"/>
    </location>
</feature>
<feature type="domain" description="Formyl transferase N-terminal" evidence="7">
    <location>
        <begin position="171"/>
        <end position="352"/>
    </location>
</feature>
<feature type="domain" description="Cytidyltransferase-like" evidence="8">
    <location>
        <begin position="31"/>
        <end position="124"/>
    </location>
</feature>
<evidence type="ECO:0000313" key="9">
    <source>
        <dbReference type="EMBL" id="GEP43220.1"/>
    </source>
</evidence>
<dbReference type="NCBIfam" id="TIGR00639">
    <property type="entry name" value="PurN"/>
    <property type="match status" value="1"/>
</dbReference>
<dbReference type="UniPathway" id="UPA00074">
    <property type="reaction ID" value="UER00126"/>
</dbReference>
<dbReference type="Pfam" id="PF00551">
    <property type="entry name" value="Formyl_trans_N"/>
    <property type="match status" value="1"/>
</dbReference>
<dbReference type="NCBIfam" id="TIGR00125">
    <property type="entry name" value="cyt_tran_rel"/>
    <property type="match status" value="1"/>
</dbReference>
<organism evidence="9 10">
    <name type="scientific">Brevifollis gellanilyticus</name>
    <dbReference type="NCBI Taxonomy" id="748831"/>
    <lineage>
        <taxon>Bacteria</taxon>
        <taxon>Pseudomonadati</taxon>
        <taxon>Verrucomicrobiota</taxon>
        <taxon>Verrucomicrobiia</taxon>
        <taxon>Verrucomicrobiales</taxon>
        <taxon>Verrucomicrobiaceae</taxon>
    </lineage>
</organism>
<comment type="similarity">
    <text evidence="4 6">Belongs to the GART family.</text>
</comment>
<evidence type="ECO:0000256" key="6">
    <source>
        <dbReference type="HAMAP-Rule" id="MF_01930"/>
    </source>
</evidence>
<dbReference type="Pfam" id="PF01467">
    <property type="entry name" value="CTP_transf_like"/>
    <property type="match status" value="1"/>
</dbReference>
<evidence type="ECO:0000259" key="7">
    <source>
        <dbReference type="Pfam" id="PF00551"/>
    </source>
</evidence>
<keyword evidence="3 6" id="KW-0658">Purine biosynthesis</keyword>
<dbReference type="AlphaFoldDB" id="A0A512M909"/>
<keyword evidence="2 6" id="KW-0808">Transferase</keyword>
<dbReference type="SUPFAM" id="SSF52374">
    <property type="entry name" value="Nucleotidylyl transferase"/>
    <property type="match status" value="1"/>
</dbReference>
<dbReference type="Gene3D" id="3.40.50.170">
    <property type="entry name" value="Formyl transferase, N-terminal domain"/>
    <property type="match status" value="1"/>
</dbReference>
<evidence type="ECO:0000313" key="10">
    <source>
        <dbReference type="Proteomes" id="UP000321577"/>
    </source>
</evidence>
<proteinExistence type="inferred from homology"/>
<evidence type="ECO:0000256" key="3">
    <source>
        <dbReference type="ARBA" id="ARBA00022755"/>
    </source>
</evidence>
<feature type="binding site" evidence="6">
    <location>
        <position position="277"/>
    </location>
    <ligand>
        <name>(6R)-10-formyltetrahydrofolate</name>
        <dbReference type="ChEBI" id="CHEBI:195366"/>
    </ligand>
</feature>